<sequence>MAQAIPSLHWQPESGCLKLPQELTILNLDGWVKAHKVLSLPVQCVDFAENQKMDSSVLALISHWAVASSQPISILHCPQQAHTLIELYDLQELVELN</sequence>
<gene>
    <name evidence="1" type="ORF">J3998_01750</name>
</gene>
<name>A0ABS3Q1U7_9GAMM</name>
<dbReference type="Proteomes" id="UP000664835">
    <property type="component" value="Unassembled WGS sequence"/>
</dbReference>
<reference evidence="1 2" key="1">
    <citation type="submission" date="2021-03" db="EMBL/GenBank/DDBJ databases">
        <title>Thiomicrorhabdus sp.nov.,novel sulfur-oxidizing bacteria isolated from coastal sediment.</title>
        <authorList>
            <person name="Liu X."/>
        </authorList>
    </citation>
    <scope>NUCLEOTIDE SEQUENCE [LARGE SCALE GENOMIC DNA]</scope>
    <source>
        <strain evidence="1 2">6S2-11</strain>
    </source>
</reference>
<organism evidence="1 2">
    <name type="scientific">Thiomicrorhabdus marina</name>
    <dbReference type="NCBI Taxonomy" id="2818442"/>
    <lineage>
        <taxon>Bacteria</taxon>
        <taxon>Pseudomonadati</taxon>
        <taxon>Pseudomonadota</taxon>
        <taxon>Gammaproteobacteria</taxon>
        <taxon>Thiotrichales</taxon>
        <taxon>Piscirickettsiaceae</taxon>
        <taxon>Thiomicrorhabdus</taxon>
    </lineage>
</organism>
<keyword evidence="2" id="KW-1185">Reference proteome</keyword>
<dbReference type="RefSeq" id="WP_208147004.1">
    <property type="nucleotide sequence ID" value="NZ_JAGETV010000002.1"/>
</dbReference>
<evidence type="ECO:0000313" key="1">
    <source>
        <dbReference type="EMBL" id="MBO1926287.1"/>
    </source>
</evidence>
<evidence type="ECO:0000313" key="2">
    <source>
        <dbReference type="Proteomes" id="UP000664835"/>
    </source>
</evidence>
<comment type="caution">
    <text evidence="1">The sequence shown here is derived from an EMBL/GenBank/DDBJ whole genome shotgun (WGS) entry which is preliminary data.</text>
</comment>
<accession>A0ABS3Q1U7</accession>
<protein>
    <submittedName>
        <fullName evidence="1">STAS domain-containing protein</fullName>
    </submittedName>
</protein>
<dbReference type="EMBL" id="JAGETV010000002">
    <property type="protein sequence ID" value="MBO1926287.1"/>
    <property type="molecule type" value="Genomic_DNA"/>
</dbReference>
<proteinExistence type="predicted"/>